<name>A0A317SDZ1_9PEZI</name>
<comment type="caution">
    <text evidence="1">The sequence shown here is derived from an EMBL/GenBank/DDBJ whole genome shotgun (WGS) entry which is preliminary data.</text>
</comment>
<sequence>MRVDLTFKELRGFHKHPLSIHAQHEGEVHIISPLLFYRLQGLPYHSGCSANLECVARPTIFATIVKHTVILSDGDAPIRRFFPREDVSSGTRGGTSGGVGTGDGSWVQYPRVIALCKVQIVKQGFSRNEKHNQERPSTKKCGDINMSCKVALPNAVALAPGAIILQILNSRFLSQTYELLGRISEP</sequence>
<evidence type="ECO:0000313" key="1">
    <source>
        <dbReference type="EMBL" id="PWW72378.1"/>
    </source>
</evidence>
<accession>A0A317SDZ1</accession>
<organism evidence="1 2">
    <name type="scientific">Tuber magnatum</name>
    <name type="common">white Piedmont truffle</name>
    <dbReference type="NCBI Taxonomy" id="42249"/>
    <lineage>
        <taxon>Eukaryota</taxon>
        <taxon>Fungi</taxon>
        <taxon>Dikarya</taxon>
        <taxon>Ascomycota</taxon>
        <taxon>Pezizomycotina</taxon>
        <taxon>Pezizomycetes</taxon>
        <taxon>Pezizales</taxon>
        <taxon>Tuberaceae</taxon>
        <taxon>Tuber</taxon>
    </lineage>
</organism>
<reference evidence="1 2" key="1">
    <citation type="submission" date="2018-03" db="EMBL/GenBank/DDBJ databases">
        <title>Genomes of Pezizomycetes fungi and the evolution of truffles.</title>
        <authorList>
            <person name="Murat C."/>
            <person name="Payen T."/>
            <person name="Noel B."/>
            <person name="Kuo A."/>
            <person name="Martin F.M."/>
        </authorList>
    </citation>
    <scope>NUCLEOTIDE SEQUENCE [LARGE SCALE GENOMIC DNA]</scope>
    <source>
        <strain evidence="1">091103-1</strain>
    </source>
</reference>
<dbReference type="EMBL" id="PYWC01000108">
    <property type="protein sequence ID" value="PWW72378.1"/>
    <property type="molecule type" value="Genomic_DNA"/>
</dbReference>
<gene>
    <name evidence="1" type="ORF">C7212DRAFT_348301</name>
</gene>
<proteinExistence type="predicted"/>
<dbReference type="Proteomes" id="UP000246991">
    <property type="component" value="Unassembled WGS sequence"/>
</dbReference>
<dbReference type="AlphaFoldDB" id="A0A317SDZ1"/>
<protein>
    <submittedName>
        <fullName evidence="1">Uncharacterized protein</fullName>
    </submittedName>
</protein>
<keyword evidence="2" id="KW-1185">Reference proteome</keyword>
<evidence type="ECO:0000313" key="2">
    <source>
        <dbReference type="Proteomes" id="UP000246991"/>
    </source>
</evidence>